<dbReference type="AlphaFoldDB" id="A0A7D4AJ88"/>
<gene>
    <name evidence="1" type="ORF">ACTIVE_1644</name>
</gene>
<organism evidence="1 2">
    <name type="scientific">Actinomadura verrucosospora</name>
    <dbReference type="NCBI Taxonomy" id="46165"/>
    <lineage>
        <taxon>Bacteria</taxon>
        <taxon>Bacillati</taxon>
        <taxon>Actinomycetota</taxon>
        <taxon>Actinomycetes</taxon>
        <taxon>Streptosporangiales</taxon>
        <taxon>Thermomonosporaceae</taxon>
        <taxon>Actinomadura</taxon>
    </lineage>
</organism>
<dbReference type="RefSeq" id="WP_173094483.1">
    <property type="nucleotide sequence ID" value="NZ_CP053892.1"/>
</dbReference>
<keyword evidence="2" id="KW-1185">Reference proteome</keyword>
<sequence length="54" mass="5694">MSADRPDDPTPDGLHVLRVLAGHGLQLVAARNALHEPLFPELDDDGAGPPDGTR</sequence>
<evidence type="ECO:0000313" key="2">
    <source>
        <dbReference type="Proteomes" id="UP000501240"/>
    </source>
</evidence>
<dbReference type="EMBL" id="CP053892">
    <property type="protein sequence ID" value="QKG20008.1"/>
    <property type="molecule type" value="Genomic_DNA"/>
</dbReference>
<evidence type="ECO:0000313" key="1">
    <source>
        <dbReference type="EMBL" id="QKG20008.1"/>
    </source>
</evidence>
<protein>
    <submittedName>
        <fullName evidence="1">Uncharacterized protein</fullName>
    </submittedName>
</protein>
<dbReference type="Proteomes" id="UP000501240">
    <property type="component" value="Chromosome"/>
</dbReference>
<proteinExistence type="predicted"/>
<name>A0A7D4AJ88_ACTVE</name>
<accession>A0A7D4AJ88</accession>
<reference evidence="1 2" key="1">
    <citation type="submission" date="2020-05" db="EMBL/GenBank/DDBJ databases">
        <title>Actinomadura verrucosospora NRRL-B18236 (PFL_A860) Genome sequencing and assembly.</title>
        <authorList>
            <person name="Samborskyy M."/>
        </authorList>
    </citation>
    <scope>NUCLEOTIDE SEQUENCE [LARGE SCALE GENOMIC DNA]</scope>
    <source>
        <strain evidence="1 2">NRRL:B18236</strain>
    </source>
</reference>